<protein>
    <submittedName>
        <fullName evidence="1">Uncharacterized protein</fullName>
    </submittedName>
</protein>
<accession>A0AAD9QHK6</accession>
<sequence length="45" mass="5385">MHLLPYKSLFAFREKFPSFSHANWWKNSREFQAAPQIILLNFDSA</sequence>
<organism evidence="1 2">
    <name type="scientific">Acropora cervicornis</name>
    <name type="common">Staghorn coral</name>
    <dbReference type="NCBI Taxonomy" id="6130"/>
    <lineage>
        <taxon>Eukaryota</taxon>
        <taxon>Metazoa</taxon>
        <taxon>Cnidaria</taxon>
        <taxon>Anthozoa</taxon>
        <taxon>Hexacorallia</taxon>
        <taxon>Scleractinia</taxon>
        <taxon>Astrocoeniina</taxon>
        <taxon>Acroporidae</taxon>
        <taxon>Acropora</taxon>
    </lineage>
</organism>
<proteinExistence type="predicted"/>
<comment type="caution">
    <text evidence="1">The sequence shown here is derived from an EMBL/GenBank/DDBJ whole genome shotgun (WGS) entry which is preliminary data.</text>
</comment>
<gene>
    <name evidence="1" type="ORF">P5673_015933</name>
</gene>
<dbReference type="EMBL" id="JARQWQ010000033">
    <property type="protein sequence ID" value="KAK2561413.1"/>
    <property type="molecule type" value="Genomic_DNA"/>
</dbReference>
<dbReference type="AlphaFoldDB" id="A0AAD9QHK6"/>
<dbReference type="Proteomes" id="UP001249851">
    <property type="component" value="Unassembled WGS sequence"/>
</dbReference>
<keyword evidence="2" id="KW-1185">Reference proteome</keyword>
<name>A0AAD9QHK6_ACRCE</name>
<reference evidence="1" key="2">
    <citation type="journal article" date="2023" name="Science">
        <title>Genomic signatures of disease resistance in endangered staghorn corals.</title>
        <authorList>
            <person name="Vollmer S.V."/>
            <person name="Selwyn J.D."/>
            <person name="Despard B.A."/>
            <person name="Roesel C.L."/>
        </authorList>
    </citation>
    <scope>NUCLEOTIDE SEQUENCE</scope>
    <source>
        <strain evidence="1">K2</strain>
    </source>
</reference>
<evidence type="ECO:0000313" key="1">
    <source>
        <dbReference type="EMBL" id="KAK2561413.1"/>
    </source>
</evidence>
<reference evidence="1" key="1">
    <citation type="journal article" date="2023" name="G3 (Bethesda)">
        <title>Whole genome assembly and annotation of the endangered Caribbean coral Acropora cervicornis.</title>
        <authorList>
            <person name="Selwyn J.D."/>
            <person name="Vollmer S.V."/>
        </authorList>
    </citation>
    <scope>NUCLEOTIDE SEQUENCE</scope>
    <source>
        <strain evidence="1">K2</strain>
    </source>
</reference>
<evidence type="ECO:0000313" key="2">
    <source>
        <dbReference type="Proteomes" id="UP001249851"/>
    </source>
</evidence>